<dbReference type="GO" id="GO:0016779">
    <property type="term" value="F:nucleotidyltransferase activity"/>
    <property type="evidence" value="ECO:0007669"/>
    <property type="project" value="UniProtKB-KW"/>
</dbReference>
<keyword evidence="3" id="KW-1185">Reference proteome</keyword>
<dbReference type="SUPFAM" id="SSF69572">
    <property type="entry name" value="Activating enzymes of the ubiquitin-like proteins"/>
    <property type="match status" value="1"/>
</dbReference>
<proteinExistence type="predicted"/>
<dbReference type="EMBL" id="CP021920">
    <property type="protein sequence ID" value="ASB89819.1"/>
    <property type="molecule type" value="Genomic_DNA"/>
</dbReference>
<keyword evidence="2" id="KW-0808">Transferase</keyword>
<dbReference type="InterPro" id="IPR045886">
    <property type="entry name" value="ThiF/MoeB/HesA"/>
</dbReference>
<reference evidence="2 3" key="1">
    <citation type="submission" date="2017-06" db="EMBL/GenBank/DDBJ databases">
        <title>Genome sequence of Bacillus sonorensis strain SRCM101395.</title>
        <authorList>
            <person name="Cho S.H."/>
        </authorList>
    </citation>
    <scope>NUCLEOTIDE SEQUENCE [LARGE SCALE GENOMIC DNA]</scope>
    <source>
        <strain evidence="2 3">SRCM101395</strain>
    </source>
</reference>
<feature type="domain" description="THIF-type NAD/FAD binding fold" evidence="1">
    <location>
        <begin position="5"/>
        <end position="239"/>
    </location>
</feature>
<dbReference type="NCBIfam" id="NF009123">
    <property type="entry name" value="PRK12475.1"/>
    <property type="match status" value="1"/>
</dbReference>
<dbReference type="InterPro" id="IPR000594">
    <property type="entry name" value="ThiF_NAD_FAD-bd"/>
</dbReference>
<dbReference type="PANTHER" id="PTHR10953:SF102">
    <property type="entry name" value="ADENYLYLTRANSFERASE AND SULFURTRANSFERASE MOCS3"/>
    <property type="match status" value="1"/>
</dbReference>
<evidence type="ECO:0000313" key="3">
    <source>
        <dbReference type="Proteomes" id="UP000196877"/>
    </source>
</evidence>
<dbReference type="InterPro" id="IPR035985">
    <property type="entry name" value="Ubiquitin-activating_enz"/>
</dbReference>
<dbReference type="Pfam" id="PF00899">
    <property type="entry name" value="ThiF"/>
    <property type="match status" value="1"/>
</dbReference>
<organism evidence="2 3">
    <name type="scientific">Bacillus sonorensis</name>
    <dbReference type="NCBI Taxonomy" id="119858"/>
    <lineage>
        <taxon>Bacteria</taxon>
        <taxon>Bacillati</taxon>
        <taxon>Bacillota</taxon>
        <taxon>Bacilli</taxon>
        <taxon>Bacillales</taxon>
        <taxon>Bacillaceae</taxon>
        <taxon>Bacillus</taxon>
    </lineage>
</organism>
<dbReference type="RefSeq" id="WP_006638372.1">
    <property type="nucleotide sequence ID" value="NZ_BORD01000002.1"/>
</dbReference>
<dbReference type="GeneID" id="92852747"/>
<protein>
    <submittedName>
        <fullName evidence="2">Sulfur carrier protein ThiS adenylyltransferase</fullName>
        <ecNumber evidence="2">2.7.7.73</ecNumber>
    </submittedName>
</protein>
<dbReference type="EC" id="2.7.7.73" evidence="2"/>
<dbReference type="Proteomes" id="UP000196877">
    <property type="component" value="Chromosome"/>
</dbReference>
<dbReference type="CDD" id="cd00757">
    <property type="entry name" value="ThiF_MoeB_HesA_family"/>
    <property type="match status" value="1"/>
</dbReference>
<accession>A0ABM6LKF7</accession>
<evidence type="ECO:0000313" key="2">
    <source>
        <dbReference type="EMBL" id="ASB89819.1"/>
    </source>
</evidence>
<name>A0ABM6LKF7_9BACI</name>
<gene>
    <name evidence="2" type="primary">thiF</name>
    <name evidence="2" type="ORF">S101395_03312</name>
</gene>
<keyword evidence="2" id="KW-0548">Nucleotidyltransferase</keyword>
<evidence type="ECO:0000259" key="1">
    <source>
        <dbReference type="Pfam" id="PF00899"/>
    </source>
</evidence>
<sequence>MHERYSRQIRYQNIGQAGQERIRKSRVLIVGAGALGTAAAEGLVRAGVGDLSIIDRDYVEWSNLQRQQLYTEKDAEDRLPKAIAAKNRLSKINRDVRLHTYVSEGTAETLKPLIEEADAVVDATDNFETRMIINDLAQQTNTPWVYGACVSSQGMYMTIVPGRTPCLACLFEEIPIGGATCDTSGIISPAVQMVSAYQQTEILKLLTNRKEALQTAFVTFDLWMNTRFEMQISKHDECPSCGRAPIYPYLRDAGQKRADVLCGRETVQIRSETLKRIPKRELIDKLARIGKVEANDYLLHVSYEAFRIVIFHDGRALVHGTNDIKEANSILARLIGM</sequence>
<dbReference type="Gene3D" id="3.40.50.720">
    <property type="entry name" value="NAD(P)-binding Rossmann-like Domain"/>
    <property type="match status" value="1"/>
</dbReference>
<dbReference type="PANTHER" id="PTHR10953">
    <property type="entry name" value="UBIQUITIN-ACTIVATING ENZYME E1"/>
    <property type="match status" value="1"/>
</dbReference>